<protein>
    <submittedName>
        <fullName evidence="3">Glycerophosphodiester phosphodiesterase family protein</fullName>
    </submittedName>
</protein>
<dbReference type="Gene3D" id="3.20.20.190">
    <property type="entry name" value="Phosphatidylinositol (PI) phosphodiesterase"/>
    <property type="match status" value="1"/>
</dbReference>
<evidence type="ECO:0000313" key="3">
    <source>
        <dbReference type="EMBL" id="WDF68437.1"/>
    </source>
</evidence>
<feature type="domain" description="GP-PDE" evidence="2">
    <location>
        <begin position="22"/>
        <end position="251"/>
    </location>
</feature>
<dbReference type="InterPro" id="IPR017946">
    <property type="entry name" value="PLC-like_Pdiesterase_TIM-brl"/>
</dbReference>
<sequence length="257" mass="28940">MKKSLAILTLFSAISFASFAQTQMIAHRGAWKNTGNPQNSLASLNSAIQLHAWGSEFDVHLTKDDVLVVNHDNDFYGLDIATSTYAELLTKKHPNGESIPTAEAYLKEGLKQKATKLIYELKTNEQGTERTLKAAELSVALVKALKAEKMVEYIAFSYDACVKLRALDKSAMVHYLMGDKTPKEIKDAKLSGIDYHYSIYKKNPTWIKDAKTLKLKTNVWTVNKAEDMHYFVDNKIDYISTDEPEMLNEILGKSPKK</sequence>
<dbReference type="PANTHER" id="PTHR46211">
    <property type="entry name" value="GLYCEROPHOSPHORYL DIESTER PHOSPHODIESTERASE"/>
    <property type="match status" value="1"/>
</dbReference>
<gene>
    <name evidence="3" type="ORF">PQ465_19345</name>
</gene>
<dbReference type="PANTHER" id="PTHR46211:SF1">
    <property type="entry name" value="GLYCEROPHOSPHODIESTER PHOSPHODIESTERASE, CYTOPLASMIC"/>
    <property type="match status" value="1"/>
</dbReference>
<evidence type="ECO:0000313" key="4">
    <source>
        <dbReference type="Proteomes" id="UP001221558"/>
    </source>
</evidence>
<feature type="signal peptide" evidence="1">
    <location>
        <begin position="1"/>
        <end position="20"/>
    </location>
</feature>
<proteinExistence type="predicted"/>
<dbReference type="Pfam" id="PF03009">
    <property type="entry name" value="GDPD"/>
    <property type="match status" value="1"/>
</dbReference>
<keyword evidence="4" id="KW-1185">Reference proteome</keyword>
<dbReference type="RefSeq" id="WP_274267170.1">
    <property type="nucleotide sequence ID" value="NZ_CP117880.1"/>
</dbReference>
<dbReference type="EMBL" id="CP117880">
    <property type="protein sequence ID" value="WDF68437.1"/>
    <property type="molecule type" value="Genomic_DNA"/>
</dbReference>
<feature type="chain" id="PRO_5047037784" evidence="1">
    <location>
        <begin position="21"/>
        <end position="257"/>
    </location>
</feature>
<dbReference type="Proteomes" id="UP001221558">
    <property type="component" value="Chromosome"/>
</dbReference>
<organism evidence="3 4">
    <name type="scientific">Sphingobacterium oryzagri</name>
    <dbReference type="NCBI Taxonomy" id="3025669"/>
    <lineage>
        <taxon>Bacteria</taxon>
        <taxon>Pseudomonadati</taxon>
        <taxon>Bacteroidota</taxon>
        <taxon>Sphingobacteriia</taxon>
        <taxon>Sphingobacteriales</taxon>
        <taxon>Sphingobacteriaceae</taxon>
        <taxon>Sphingobacterium</taxon>
    </lineage>
</organism>
<keyword evidence="1" id="KW-0732">Signal</keyword>
<name>A0ABY7WFP0_9SPHI</name>
<reference evidence="3 4" key="1">
    <citation type="submission" date="2023-02" db="EMBL/GenBank/DDBJ databases">
        <title>Genome sequence of Sphingobacterium sp. KACC 22765.</title>
        <authorList>
            <person name="Kim S."/>
            <person name="Heo J."/>
            <person name="Kwon S.-W."/>
        </authorList>
    </citation>
    <scope>NUCLEOTIDE SEQUENCE [LARGE SCALE GENOMIC DNA]</scope>
    <source>
        <strain evidence="3 4">KACC 22765</strain>
    </source>
</reference>
<dbReference type="SUPFAM" id="SSF51695">
    <property type="entry name" value="PLC-like phosphodiesterases"/>
    <property type="match status" value="1"/>
</dbReference>
<accession>A0ABY7WFP0</accession>
<dbReference type="PROSITE" id="PS51704">
    <property type="entry name" value="GP_PDE"/>
    <property type="match status" value="1"/>
</dbReference>
<evidence type="ECO:0000256" key="1">
    <source>
        <dbReference type="SAM" id="SignalP"/>
    </source>
</evidence>
<dbReference type="InterPro" id="IPR030395">
    <property type="entry name" value="GP_PDE_dom"/>
</dbReference>
<evidence type="ECO:0000259" key="2">
    <source>
        <dbReference type="PROSITE" id="PS51704"/>
    </source>
</evidence>